<protein>
    <submittedName>
        <fullName evidence="2">Methyl erythritol cyclodiphosphate synthase1</fullName>
    </submittedName>
</protein>
<dbReference type="EMBL" id="CM000780">
    <property type="protein sequence ID" value="AQK54275.1"/>
    <property type="molecule type" value="Genomic_DNA"/>
</dbReference>
<evidence type="ECO:0000256" key="1">
    <source>
        <dbReference type="SAM" id="MobiDB-lite"/>
    </source>
</evidence>
<evidence type="ECO:0000313" key="2">
    <source>
        <dbReference type="EMBL" id="AQK54275.1"/>
    </source>
</evidence>
<organism evidence="2">
    <name type="scientific">Zea mays</name>
    <name type="common">Maize</name>
    <dbReference type="NCBI Taxonomy" id="4577"/>
    <lineage>
        <taxon>Eukaryota</taxon>
        <taxon>Viridiplantae</taxon>
        <taxon>Streptophyta</taxon>
        <taxon>Embryophyta</taxon>
        <taxon>Tracheophyta</taxon>
        <taxon>Spermatophyta</taxon>
        <taxon>Magnoliopsida</taxon>
        <taxon>Liliopsida</taxon>
        <taxon>Poales</taxon>
        <taxon>Poaceae</taxon>
        <taxon>PACMAD clade</taxon>
        <taxon>Panicoideae</taxon>
        <taxon>Andropogonodae</taxon>
        <taxon>Andropogoneae</taxon>
        <taxon>Tripsacinae</taxon>
        <taxon>Zea</taxon>
    </lineage>
</organism>
<feature type="compositionally biased region" description="Low complexity" evidence="1">
    <location>
        <begin position="97"/>
        <end position="107"/>
    </location>
</feature>
<accession>A0A1D6Q707</accession>
<gene>
    <name evidence="2" type="ORF">ZEAMMB73_Zm00001d051458</name>
</gene>
<feature type="non-terminal residue" evidence="2">
    <location>
        <position position="1"/>
    </location>
</feature>
<name>A0A1D6Q707_MAIZE</name>
<reference evidence="2" key="1">
    <citation type="submission" date="2015-12" db="EMBL/GenBank/DDBJ databases">
        <title>Update maize B73 reference genome by single molecule sequencing technologies.</title>
        <authorList>
            <consortium name="Maize Genome Sequencing Project"/>
            <person name="Ware D."/>
        </authorList>
    </citation>
    <scope>NUCLEOTIDE SEQUENCE</scope>
    <source>
        <tissue evidence="2">Seedling</tissue>
    </source>
</reference>
<sequence>RETKRRKRRRPRSQTLEAPERTNARRHHPHHCPAVVAQPHPPSAARPRHHADRSRAAAAHTHRATDASSIPTRADDTTRPSPHVEIPSAPPLDGLRQRAAAAAAGPVRRGRVGGGSQQEGAEAVHHHQVAGELDGAGARQVPRGPAAVSRSNP</sequence>
<feature type="compositionally biased region" description="Basic residues" evidence="1">
    <location>
        <begin position="1"/>
        <end position="12"/>
    </location>
</feature>
<proteinExistence type="predicted"/>
<feature type="region of interest" description="Disordered" evidence="1">
    <location>
        <begin position="1"/>
        <end position="153"/>
    </location>
</feature>
<dbReference type="AlphaFoldDB" id="A0A1D6Q707"/>